<evidence type="ECO:0008006" key="5">
    <source>
        <dbReference type="Google" id="ProtNLM"/>
    </source>
</evidence>
<dbReference type="Proteomes" id="UP000676246">
    <property type="component" value="Unassembled WGS sequence"/>
</dbReference>
<proteinExistence type="predicted"/>
<evidence type="ECO:0000313" key="3">
    <source>
        <dbReference type="EMBL" id="MBQ0929207.1"/>
    </source>
</evidence>
<reference evidence="3 4" key="1">
    <citation type="submission" date="2021-04" db="EMBL/GenBank/DDBJ databases">
        <title>The genome sequence of Ideonella sp. 3Y2.</title>
        <authorList>
            <person name="Liu Y."/>
        </authorList>
    </citation>
    <scope>NUCLEOTIDE SEQUENCE [LARGE SCALE GENOMIC DNA]</scope>
    <source>
        <strain evidence="3 4">3Y2</strain>
    </source>
</reference>
<keyword evidence="4" id="KW-1185">Reference proteome</keyword>
<dbReference type="AlphaFoldDB" id="A0A941BDS3"/>
<organism evidence="3 4">
    <name type="scientific">Ideonella alba</name>
    <dbReference type="NCBI Taxonomy" id="2824118"/>
    <lineage>
        <taxon>Bacteria</taxon>
        <taxon>Pseudomonadati</taxon>
        <taxon>Pseudomonadota</taxon>
        <taxon>Betaproteobacteria</taxon>
        <taxon>Burkholderiales</taxon>
        <taxon>Sphaerotilaceae</taxon>
        <taxon>Ideonella</taxon>
    </lineage>
</organism>
<name>A0A941BDS3_9BURK</name>
<keyword evidence="2" id="KW-0732">Signal</keyword>
<gene>
    <name evidence="3" type="ORF">KAK03_01825</name>
</gene>
<feature type="compositionally biased region" description="Gly residues" evidence="1">
    <location>
        <begin position="26"/>
        <end position="40"/>
    </location>
</feature>
<evidence type="ECO:0000256" key="2">
    <source>
        <dbReference type="SAM" id="SignalP"/>
    </source>
</evidence>
<comment type="caution">
    <text evidence="3">The sequence shown here is derived from an EMBL/GenBank/DDBJ whole genome shotgun (WGS) entry which is preliminary data.</text>
</comment>
<dbReference type="RefSeq" id="WP_210851464.1">
    <property type="nucleotide sequence ID" value="NZ_JAGQDD010000001.1"/>
</dbReference>
<feature type="chain" id="PRO_5037452041" description="Periplasmic heavy metal sensor" evidence="2">
    <location>
        <begin position="23"/>
        <end position="182"/>
    </location>
</feature>
<accession>A0A941BDS3</accession>
<dbReference type="EMBL" id="JAGQDD010000001">
    <property type="protein sequence ID" value="MBQ0929207.1"/>
    <property type="molecule type" value="Genomic_DNA"/>
</dbReference>
<feature type="region of interest" description="Disordered" evidence="1">
    <location>
        <begin position="26"/>
        <end position="54"/>
    </location>
</feature>
<evidence type="ECO:0000313" key="4">
    <source>
        <dbReference type="Proteomes" id="UP000676246"/>
    </source>
</evidence>
<sequence length="182" mass="19547">MTTAWKTLLATCGLLVAVVASAQPMGGMGPGRGPGDGPPGARGPARPERSLDDLLPPDPWRLWFQRVTLEQGALTSRPDQVAVVQDFVQALDTVQRLSAQRLQQMTHPPAPPPSLGLDLGRELQMQAGDAQAWAQALALLQQRWQAARERLDGGQRARLEGAWLAAFAPPGPSRDRSAPARD</sequence>
<feature type="signal peptide" evidence="2">
    <location>
        <begin position="1"/>
        <end position="22"/>
    </location>
</feature>
<protein>
    <recommendedName>
        <fullName evidence="5">Periplasmic heavy metal sensor</fullName>
    </recommendedName>
</protein>
<evidence type="ECO:0000256" key="1">
    <source>
        <dbReference type="SAM" id="MobiDB-lite"/>
    </source>
</evidence>